<dbReference type="AlphaFoldDB" id="A0A2Z6NHJ5"/>
<organism evidence="2 3">
    <name type="scientific">Trifolium subterraneum</name>
    <name type="common">Subterranean clover</name>
    <dbReference type="NCBI Taxonomy" id="3900"/>
    <lineage>
        <taxon>Eukaryota</taxon>
        <taxon>Viridiplantae</taxon>
        <taxon>Streptophyta</taxon>
        <taxon>Embryophyta</taxon>
        <taxon>Tracheophyta</taxon>
        <taxon>Spermatophyta</taxon>
        <taxon>Magnoliopsida</taxon>
        <taxon>eudicotyledons</taxon>
        <taxon>Gunneridae</taxon>
        <taxon>Pentapetalae</taxon>
        <taxon>rosids</taxon>
        <taxon>fabids</taxon>
        <taxon>Fabales</taxon>
        <taxon>Fabaceae</taxon>
        <taxon>Papilionoideae</taxon>
        <taxon>50 kb inversion clade</taxon>
        <taxon>NPAAA clade</taxon>
        <taxon>Hologalegina</taxon>
        <taxon>IRL clade</taxon>
        <taxon>Trifolieae</taxon>
        <taxon>Trifolium</taxon>
    </lineage>
</organism>
<accession>A0A2Z6NHJ5</accession>
<feature type="compositionally biased region" description="Basic residues" evidence="1">
    <location>
        <begin position="1"/>
        <end position="12"/>
    </location>
</feature>
<keyword evidence="3" id="KW-1185">Reference proteome</keyword>
<name>A0A2Z6NHJ5_TRISU</name>
<evidence type="ECO:0000313" key="2">
    <source>
        <dbReference type="EMBL" id="GAU43988.1"/>
    </source>
</evidence>
<feature type="region of interest" description="Disordered" evidence="1">
    <location>
        <begin position="1"/>
        <end position="38"/>
    </location>
</feature>
<feature type="compositionally biased region" description="Polar residues" evidence="1">
    <location>
        <begin position="21"/>
        <end position="38"/>
    </location>
</feature>
<protein>
    <submittedName>
        <fullName evidence="2">Uncharacterized protein</fullName>
    </submittedName>
</protein>
<reference evidence="3" key="1">
    <citation type="journal article" date="2017" name="Front. Plant Sci.">
        <title>Climate Clever Clovers: New Paradigm to Reduce the Environmental Footprint of Ruminants by Breeding Low Methanogenic Forages Utilizing Haplotype Variation.</title>
        <authorList>
            <person name="Kaur P."/>
            <person name="Appels R."/>
            <person name="Bayer P.E."/>
            <person name="Keeble-Gagnere G."/>
            <person name="Wang J."/>
            <person name="Hirakawa H."/>
            <person name="Shirasawa K."/>
            <person name="Vercoe P."/>
            <person name="Stefanova K."/>
            <person name="Durmic Z."/>
            <person name="Nichols P."/>
            <person name="Revell C."/>
            <person name="Isobe S.N."/>
            <person name="Edwards D."/>
            <person name="Erskine W."/>
        </authorList>
    </citation>
    <scope>NUCLEOTIDE SEQUENCE [LARGE SCALE GENOMIC DNA]</scope>
    <source>
        <strain evidence="3">cv. Daliak</strain>
    </source>
</reference>
<evidence type="ECO:0000256" key="1">
    <source>
        <dbReference type="SAM" id="MobiDB-lite"/>
    </source>
</evidence>
<proteinExistence type="predicted"/>
<evidence type="ECO:0000313" key="3">
    <source>
        <dbReference type="Proteomes" id="UP000242715"/>
    </source>
</evidence>
<dbReference type="Proteomes" id="UP000242715">
    <property type="component" value="Unassembled WGS sequence"/>
</dbReference>
<sequence>MDFLKKNNHRDKRVRDKPKSKQLTQPTHSQRHQICSDDTTPKMISNSFGCSMTLTCSGSVSVRTWDFTLIHI</sequence>
<gene>
    <name evidence="2" type="ORF">TSUD_135470</name>
</gene>
<dbReference type="EMBL" id="DF974006">
    <property type="protein sequence ID" value="GAU43988.1"/>
    <property type="molecule type" value="Genomic_DNA"/>
</dbReference>